<dbReference type="InterPro" id="IPR007197">
    <property type="entry name" value="rSAM"/>
</dbReference>
<organism evidence="6 7">
    <name type="scientific">Anaerovibrio slackiae</name>
    <dbReference type="NCBI Taxonomy" id="2652309"/>
    <lineage>
        <taxon>Bacteria</taxon>
        <taxon>Bacillati</taxon>
        <taxon>Bacillota</taxon>
        <taxon>Negativicutes</taxon>
        <taxon>Selenomonadales</taxon>
        <taxon>Selenomonadaceae</taxon>
        <taxon>Anaerovibrio</taxon>
    </lineage>
</organism>
<feature type="domain" description="Radical SAM core" evidence="5">
    <location>
        <begin position="125"/>
        <end position="217"/>
    </location>
</feature>
<dbReference type="SFLD" id="SFLDS00029">
    <property type="entry name" value="Radical_SAM"/>
    <property type="match status" value="1"/>
</dbReference>
<keyword evidence="4" id="KW-0411">Iron-sulfur</keyword>
<evidence type="ECO:0000256" key="2">
    <source>
        <dbReference type="ARBA" id="ARBA00022723"/>
    </source>
</evidence>
<dbReference type="CDD" id="cd01335">
    <property type="entry name" value="Radical_SAM"/>
    <property type="match status" value="1"/>
</dbReference>
<reference evidence="6 7" key="1">
    <citation type="submission" date="2019-08" db="EMBL/GenBank/DDBJ databases">
        <title>In-depth cultivation of the pig gut microbiome towards novel bacterial diversity and tailored functional studies.</title>
        <authorList>
            <person name="Wylensek D."/>
            <person name="Hitch T.C.A."/>
            <person name="Clavel T."/>
        </authorList>
    </citation>
    <scope>NUCLEOTIDE SEQUENCE [LARGE SCALE GENOMIC DNA]</scope>
    <source>
        <strain evidence="6 7">WCA-693-APC-5D-A</strain>
    </source>
</reference>
<name>A0A6I2U8Q0_9FIRM</name>
<dbReference type="Proteomes" id="UP000433181">
    <property type="component" value="Unassembled WGS sequence"/>
</dbReference>
<dbReference type="SUPFAM" id="SSF102114">
    <property type="entry name" value="Radical SAM enzymes"/>
    <property type="match status" value="1"/>
</dbReference>
<evidence type="ECO:0000256" key="1">
    <source>
        <dbReference type="ARBA" id="ARBA00022691"/>
    </source>
</evidence>
<keyword evidence="7" id="KW-1185">Reference proteome</keyword>
<evidence type="ECO:0000256" key="3">
    <source>
        <dbReference type="ARBA" id="ARBA00023004"/>
    </source>
</evidence>
<keyword evidence="2" id="KW-0479">Metal-binding</keyword>
<dbReference type="GO" id="GO:0046872">
    <property type="term" value="F:metal ion binding"/>
    <property type="evidence" value="ECO:0007669"/>
    <property type="project" value="UniProtKB-KW"/>
</dbReference>
<dbReference type="GO" id="GO:0003824">
    <property type="term" value="F:catalytic activity"/>
    <property type="evidence" value="ECO:0007669"/>
    <property type="project" value="InterPro"/>
</dbReference>
<dbReference type="InterPro" id="IPR013785">
    <property type="entry name" value="Aldolase_TIM"/>
</dbReference>
<protein>
    <submittedName>
        <fullName evidence="6">Radical SAM protein</fullName>
    </submittedName>
</protein>
<keyword evidence="1" id="KW-0949">S-adenosyl-L-methionine</keyword>
<evidence type="ECO:0000259" key="5">
    <source>
        <dbReference type="Pfam" id="PF04055"/>
    </source>
</evidence>
<dbReference type="EMBL" id="VUNR01000003">
    <property type="protein sequence ID" value="MSU07778.1"/>
    <property type="molecule type" value="Genomic_DNA"/>
</dbReference>
<evidence type="ECO:0000313" key="6">
    <source>
        <dbReference type="EMBL" id="MSU07778.1"/>
    </source>
</evidence>
<proteinExistence type="predicted"/>
<accession>A0A6I2U8Q0</accession>
<keyword evidence="3" id="KW-0408">Iron</keyword>
<dbReference type="InterPro" id="IPR050377">
    <property type="entry name" value="Radical_SAM_PqqE_MftC-like"/>
</dbReference>
<dbReference type="GO" id="GO:0051536">
    <property type="term" value="F:iron-sulfur cluster binding"/>
    <property type="evidence" value="ECO:0007669"/>
    <property type="project" value="UniProtKB-KW"/>
</dbReference>
<dbReference type="Gene3D" id="3.20.20.70">
    <property type="entry name" value="Aldolase class I"/>
    <property type="match status" value="1"/>
</dbReference>
<dbReference type="Pfam" id="PF04055">
    <property type="entry name" value="Radical_SAM"/>
    <property type="match status" value="1"/>
</dbReference>
<dbReference type="PANTHER" id="PTHR11228:SF7">
    <property type="entry name" value="PQQA PEPTIDE CYCLASE"/>
    <property type="match status" value="1"/>
</dbReference>
<comment type="caution">
    <text evidence="6">The sequence shown here is derived from an EMBL/GenBank/DDBJ whole genome shotgun (WGS) entry which is preliminary data.</text>
</comment>
<dbReference type="PANTHER" id="PTHR11228">
    <property type="entry name" value="RADICAL SAM DOMAIN PROTEIN"/>
    <property type="match status" value="1"/>
</dbReference>
<sequence>MRCLAMVKLTNNLKELSTREGESFSIYGYGKMGKYLELYLRAHNIEIRNIIDTNPQTNTKTIDEVIEDKEHNFVVPVYNDEAKNNITDALIKHGYGNINVLTNKCLNQLDQITNKKLRFQTHLVEHCNLKCRGCYHFSSLAEAEFLSLEEYEKDVRRLSELFDGKMEEILLLGGEPLLHPLCEEFLYVTRKYFKVGKLKVLSNGTLLLGKTEKFFKAFNECSAELWITKYPISFDYDKAEEHAKSYGVDIKYFNREPVRTLGHQPLDLEGKQDFKQNYYNCYRANECVDLKHGKLYSCIIPAEIAPFVKYFKMDNPVKDTDGVDIYAVKDYEDLLERLYMPMEFCRFCNRNDVAIFGRIPWQRSMFDIKEWTL</sequence>
<gene>
    <name evidence="6" type="ORF">FYJ84_02080</name>
</gene>
<dbReference type="AlphaFoldDB" id="A0A6I2U8Q0"/>
<evidence type="ECO:0000256" key="4">
    <source>
        <dbReference type="ARBA" id="ARBA00023014"/>
    </source>
</evidence>
<evidence type="ECO:0000313" key="7">
    <source>
        <dbReference type="Proteomes" id="UP000433181"/>
    </source>
</evidence>
<dbReference type="InterPro" id="IPR058240">
    <property type="entry name" value="rSAM_sf"/>
</dbReference>